<dbReference type="OrthoDB" id="5836119at2759"/>
<dbReference type="VEuPathDB" id="FungiDB:TREMEDRAFT_24620"/>
<dbReference type="InterPro" id="IPR007811">
    <property type="entry name" value="RPC4"/>
</dbReference>
<feature type="compositionally biased region" description="Basic and acidic residues" evidence="5">
    <location>
        <begin position="208"/>
        <end position="223"/>
    </location>
</feature>
<dbReference type="GO" id="GO:0005666">
    <property type="term" value="C:RNA polymerase III complex"/>
    <property type="evidence" value="ECO:0007669"/>
    <property type="project" value="InterPro"/>
</dbReference>
<dbReference type="GO" id="GO:0003677">
    <property type="term" value="F:DNA binding"/>
    <property type="evidence" value="ECO:0007669"/>
    <property type="project" value="InterPro"/>
</dbReference>
<evidence type="ECO:0000256" key="4">
    <source>
        <dbReference type="ARBA" id="ARBA00023242"/>
    </source>
</evidence>
<dbReference type="EMBL" id="SDIL01000040">
    <property type="protein sequence ID" value="RXK38862.1"/>
    <property type="molecule type" value="Genomic_DNA"/>
</dbReference>
<feature type="compositionally biased region" description="Low complexity" evidence="5">
    <location>
        <begin position="48"/>
        <end position="67"/>
    </location>
</feature>
<comment type="caution">
    <text evidence="6">The sequence shown here is derived from an EMBL/GenBank/DDBJ whole genome shotgun (WGS) entry which is preliminary data.</text>
</comment>
<name>A0A4Q1BMI1_TREME</name>
<evidence type="ECO:0000256" key="2">
    <source>
        <dbReference type="ARBA" id="ARBA00022478"/>
    </source>
</evidence>
<keyword evidence="7" id="KW-1185">Reference proteome</keyword>
<feature type="region of interest" description="Disordered" evidence="5">
    <location>
        <begin position="1"/>
        <end position="324"/>
    </location>
</feature>
<feature type="compositionally biased region" description="Gly residues" evidence="5">
    <location>
        <begin position="144"/>
        <end position="158"/>
    </location>
</feature>
<feature type="compositionally biased region" description="Acidic residues" evidence="5">
    <location>
        <begin position="301"/>
        <end position="316"/>
    </location>
</feature>
<gene>
    <name evidence="6" type="ORF">M231_03811</name>
</gene>
<dbReference type="Pfam" id="PF05132">
    <property type="entry name" value="RNA_pol_Rpc4"/>
    <property type="match status" value="1"/>
</dbReference>
<evidence type="ECO:0000256" key="1">
    <source>
        <dbReference type="ARBA" id="ARBA00004123"/>
    </source>
</evidence>
<evidence type="ECO:0000313" key="6">
    <source>
        <dbReference type="EMBL" id="RXK38862.1"/>
    </source>
</evidence>
<protein>
    <recommendedName>
        <fullName evidence="8">DNA-directed RNA polymerase III subunit RPC4</fullName>
    </recommendedName>
</protein>
<accession>A0A4Q1BMI1</accession>
<evidence type="ECO:0000256" key="5">
    <source>
        <dbReference type="SAM" id="MobiDB-lite"/>
    </source>
</evidence>
<comment type="subcellular location">
    <subcellularLocation>
        <location evidence="1">Nucleus</location>
    </subcellularLocation>
</comment>
<dbReference type="GO" id="GO:0042797">
    <property type="term" value="P:tRNA transcription by RNA polymerase III"/>
    <property type="evidence" value="ECO:0007669"/>
    <property type="project" value="TreeGrafter"/>
</dbReference>
<dbReference type="InParanoid" id="A0A4Q1BMI1"/>
<feature type="compositionally biased region" description="Acidic residues" evidence="5">
    <location>
        <begin position="259"/>
        <end position="272"/>
    </location>
</feature>
<evidence type="ECO:0008006" key="8">
    <source>
        <dbReference type="Google" id="ProtNLM"/>
    </source>
</evidence>
<sequence>MAGKETKPNIQGKPSLIAAAQSQVAAQVSQPPTSPHNRSISHVGPIGASQALRPPSLLSSAVSLSRPGGSGVSTAPFNGDSSVPKMKFKPRVPARVKSEVDVKPIAPEPSTTRGGFRGRGRGMSRPYGRSRPPETANMSVAAGPMGGGRPVASSGGGAIKPRGGSSFRMDFHSTEVYSDDEERTRSGIQVIDIDAVSGSHDSAPTSLFRDRLVDGGKLGDQKSSKRGKGKKKQDDTGSKVESVKDEPMSPLTRRRELEGREDDTMLSEDEQQDRDAQGRRLRRSPQSGELEVNEAQAVDLSESDSEEEELDMEGDFVETPGHDTPDDRLFMFQFPQKFPSYVGLGPIDVSQDDVKPDVKPTAAALRAKNKLFPPPEGRVGTMVVYKSGKVKLVMGDDIVMDVTPGANDAFISHLVHMDKPHRTAAVLGEVYRQYYVTPDVDGLLDQLHLNGGETPGDRLVEARRLQRSIKQERGLVKMERD</sequence>
<evidence type="ECO:0000256" key="3">
    <source>
        <dbReference type="ARBA" id="ARBA00023163"/>
    </source>
</evidence>
<reference evidence="6 7" key="1">
    <citation type="submission" date="2016-06" db="EMBL/GenBank/DDBJ databases">
        <title>Evolution of pathogenesis and genome organization in the Tremellales.</title>
        <authorList>
            <person name="Cuomo C."/>
            <person name="Litvintseva A."/>
            <person name="Heitman J."/>
            <person name="Chen Y."/>
            <person name="Sun S."/>
            <person name="Springer D."/>
            <person name="Dromer F."/>
            <person name="Young S."/>
            <person name="Zeng Q."/>
            <person name="Chapman S."/>
            <person name="Gujja S."/>
            <person name="Saif S."/>
            <person name="Birren B."/>
        </authorList>
    </citation>
    <scope>NUCLEOTIDE SEQUENCE [LARGE SCALE GENOMIC DNA]</scope>
    <source>
        <strain evidence="6 7">ATCC 28783</strain>
    </source>
</reference>
<dbReference type="PANTHER" id="PTHR13408">
    <property type="entry name" value="DNA-DIRECTED RNA POLYMERASE III"/>
    <property type="match status" value="1"/>
</dbReference>
<evidence type="ECO:0000313" key="7">
    <source>
        <dbReference type="Proteomes" id="UP000289152"/>
    </source>
</evidence>
<proteinExistence type="predicted"/>
<keyword evidence="2" id="KW-0240">DNA-directed RNA polymerase</keyword>
<keyword evidence="3" id="KW-0804">Transcription</keyword>
<feature type="compositionally biased region" description="Low complexity" evidence="5">
    <location>
        <begin position="18"/>
        <end position="30"/>
    </location>
</feature>
<dbReference type="AlphaFoldDB" id="A0A4Q1BMI1"/>
<dbReference type="PANTHER" id="PTHR13408:SF0">
    <property type="entry name" value="DNA-DIRECTED RNA POLYMERASE III SUBUNIT RPC4"/>
    <property type="match status" value="1"/>
</dbReference>
<feature type="compositionally biased region" description="Basic and acidic residues" evidence="5">
    <location>
        <begin position="232"/>
        <end position="258"/>
    </location>
</feature>
<organism evidence="6 7">
    <name type="scientific">Tremella mesenterica</name>
    <name type="common">Jelly fungus</name>
    <dbReference type="NCBI Taxonomy" id="5217"/>
    <lineage>
        <taxon>Eukaryota</taxon>
        <taxon>Fungi</taxon>
        <taxon>Dikarya</taxon>
        <taxon>Basidiomycota</taxon>
        <taxon>Agaricomycotina</taxon>
        <taxon>Tremellomycetes</taxon>
        <taxon>Tremellales</taxon>
        <taxon>Tremellaceae</taxon>
        <taxon>Tremella</taxon>
    </lineage>
</organism>
<keyword evidence="4" id="KW-0539">Nucleus</keyword>
<feature type="compositionally biased region" description="Polar residues" evidence="5">
    <location>
        <begin position="72"/>
        <end position="81"/>
    </location>
</feature>
<dbReference type="STRING" id="5217.A0A4Q1BMI1"/>
<dbReference type="Proteomes" id="UP000289152">
    <property type="component" value="Unassembled WGS sequence"/>
</dbReference>